<comment type="caution">
    <text evidence="2">The sequence shown here is derived from an EMBL/GenBank/DDBJ whole genome shotgun (WGS) entry which is preliminary data.</text>
</comment>
<evidence type="ECO:0000259" key="1">
    <source>
        <dbReference type="SMART" id="SM00226"/>
    </source>
</evidence>
<evidence type="ECO:0000313" key="3">
    <source>
        <dbReference type="Proteomes" id="UP001597261"/>
    </source>
</evidence>
<gene>
    <name evidence="2" type="ORF">ACFSL4_19470</name>
</gene>
<dbReference type="Proteomes" id="UP001597261">
    <property type="component" value="Unassembled WGS sequence"/>
</dbReference>
<protein>
    <submittedName>
        <fullName evidence="2">Low molecular weight phosphatase family protein</fullName>
    </submittedName>
</protein>
<dbReference type="EMBL" id="JBHUDX010000053">
    <property type="protein sequence ID" value="MFD1660323.1"/>
    <property type="molecule type" value="Genomic_DNA"/>
</dbReference>
<dbReference type="SUPFAM" id="SSF52788">
    <property type="entry name" value="Phosphotyrosine protein phosphatases I"/>
    <property type="match status" value="1"/>
</dbReference>
<evidence type="ECO:0000313" key="2">
    <source>
        <dbReference type="EMBL" id="MFD1660323.1"/>
    </source>
</evidence>
<proteinExistence type="predicted"/>
<sequence>MTRVLFVCTGNVYRSALAERLLAVRMPPGSGVRPESAGTEAWSWPSMEPSTKSVLEELGGDASGFASRRLTAELVAGAALVLGLAREHREAAVRLAPVALRRCFTLKEFVRLGAGGGGDVGTPHGEGPGGPDRLHTVDRSNTVDRLKAVVAAAAARRGTAAPVTPEEDDIADPWGMPREVLHGCALEIDEAVRGLARLLDGGRAHAPSPLGCPEPPNQS</sequence>
<dbReference type="Gene3D" id="3.40.50.2300">
    <property type="match status" value="1"/>
</dbReference>
<keyword evidence="3" id="KW-1185">Reference proteome</keyword>
<accession>A0ABW4IUY2</accession>
<dbReference type="InterPro" id="IPR036196">
    <property type="entry name" value="Ptyr_pPase_sf"/>
</dbReference>
<dbReference type="SMART" id="SM00226">
    <property type="entry name" value="LMWPc"/>
    <property type="match status" value="1"/>
</dbReference>
<organism evidence="2 3">
    <name type="scientific">Streptomyces caeni</name>
    <dbReference type="NCBI Taxonomy" id="2307231"/>
    <lineage>
        <taxon>Bacteria</taxon>
        <taxon>Bacillati</taxon>
        <taxon>Actinomycetota</taxon>
        <taxon>Actinomycetes</taxon>
        <taxon>Kitasatosporales</taxon>
        <taxon>Streptomycetaceae</taxon>
        <taxon>Streptomyces</taxon>
    </lineage>
</organism>
<dbReference type="Pfam" id="PF01451">
    <property type="entry name" value="LMWPc"/>
    <property type="match status" value="1"/>
</dbReference>
<name>A0ABW4IUY2_9ACTN</name>
<dbReference type="RefSeq" id="WP_381084312.1">
    <property type="nucleotide sequence ID" value="NZ_JBHUDX010000053.1"/>
</dbReference>
<reference evidence="3" key="1">
    <citation type="journal article" date="2019" name="Int. J. Syst. Evol. Microbiol.">
        <title>The Global Catalogue of Microorganisms (GCM) 10K type strain sequencing project: providing services to taxonomists for standard genome sequencing and annotation.</title>
        <authorList>
            <consortium name="The Broad Institute Genomics Platform"/>
            <consortium name="The Broad Institute Genome Sequencing Center for Infectious Disease"/>
            <person name="Wu L."/>
            <person name="Ma J."/>
        </authorList>
    </citation>
    <scope>NUCLEOTIDE SEQUENCE [LARGE SCALE GENOMIC DNA]</scope>
    <source>
        <strain evidence="3">CGMCC 1.12470</strain>
    </source>
</reference>
<feature type="domain" description="Phosphotyrosine protein phosphatase I" evidence="1">
    <location>
        <begin position="2"/>
        <end position="198"/>
    </location>
</feature>
<dbReference type="InterPro" id="IPR023485">
    <property type="entry name" value="Ptyr_pPase"/>
</dbReference>